<evidence type="ECO:0000313" key="1">
    <source>
        <dbReference type="EMBL" id="MCD7454472.1"/>
    </source>
</evidence>
<sequence>MEQLRGPLTIPPPPPLIVQELDDQRQHVKFLKVMLGLLFVRLLKGIMPLSWPWAAMDMELSKDCIGSSFNASRRMICPNCRVIEENRDWMQFINGDEHVHVHEDEEENDDEERDLIETLALAAIETHIEDASNMRLMEQLRGPLVVLPPPPISPELDDQRQVFPLAPNIRPDVVNHEAATSNRPLPSMEIIRTSLDDQDGQQPPC</sequence>
<comment type="caution">
    <text evidence="1">The sequence shown here is derived from an EMBL/GenBank/DDBJ whole genome shotgun (WGS) entry which is preliminary data.</text>
</comment>
<proteinExistence type="predicted"/>
<gene>
    <name evidence="1" type="ORF">HAX54_024911</name>
</gene>
<evidence type="ECO:0000313" key="2">
    <source>
        <dbReference type="Proteomes" id="UP000823775"/>
    </source>
</evidence>
<name>A0ABS8S6B5_DATST</name>
<reference evidence="1 2" key="1">
    <citation type="journal article" date="2021" name="BMC Genomics">
        <title>Datura genome reveals duplications of psychoactive alkaloid biosynthetic genes and high mutation rate following tissue culture.</title>
        <authorList>
            <person name="Rajewski A."/>
            <person name="Carter-House D."/>
            <person name="Stajich J."/>
            <person name="Litt A."/>
        </authorList>
    </citation>
    <scope>NUCLEOTIDE SEQUENCE [LARGE SCALE GENOMIC DNA]</scope>
    <source>
        <strain evidence="1">AR-01</strain>
    </source>
</reference>
<organism evidence="1 2">
    <name type="scientific">Datura stramonium</name>
    <name type="common">Jimsonweed</name>
    <name type="synonym">Common thornapple</name>
    <dbReference type="NCBI Taxonomy" id="4076"/>
    <lineage>
        <taxon>Eukaryota</taxon>
        <taxon>Viridiplantae</taxon>
        <taxon>Streptophyta</taxon>
        <taxon>Embryophyta</taxon>
        <taxon>Tracheophyta</taxon>
        <taxon>Spermatophyta</taxon>
        <taxon>Magnoliopsida</taxon>
        <taxon>eudicotyledons</taxon>
        <taxon>Gunneridae</taxon>
        <taxon>Pentapetalae</taxon>
        <taxon>asterids</taxon>
        <taxon>lamiids</taxon>
        <taxon>Solanales</taxon>
        <taxon>Solanaceae</taxon>
        <taxon>Solanoideae</taxon>
        <taxon>Datureae</taxon>
        <taxon>Datura</taxon>
    </lineage>
</organism>
<dbReference type="EMBL" id="JACEIK010000302">
    <property type="protein sequence ID" value="MCD7454472.1"/>
    <property type="molecule type" value="Genomic_DNA"/>
</dbReference>
<protein>
    <submittedName>
        <fullName evidence="1">Uncharacterized protein</fullName>
    </submittedName>
</protein>
<dbReference type="Proteomes" id="UP000823775">
    <property type="component" value="Unassembled WGS sequence"/>
</dbReference>
<accession>A0ABS8S6B5</accession>
<keyword evidence="2" id="KW-1185">Reference proteome</keyword>